<dbReference type="HAMAP" id="MF_01974">
    <property type="entry name" value="MetAP_1"/>
    <property type="match status" value="1"/>
</dbReference>
<keyword evidence="3" id="KW-0479">Metal-binding</keyword>
<name>J9H232_9ZZZZ</name>
<dbReference type="Gene3D" id="3.90.230.10">
    <property type="entry name" value="Creatinase/methionine aminopeptidase superfamily"/>
    <property type="match status" value="1"/>
</dbReference>
<dbReference type="CDD" id="cd01086">
    <property type="entry name" value="MetAP1"/>
    <property type="match status" value="1"/>
</dbReference>
<dbReference type="PANTHER" id="PTHR43330:SF8">
    <property type="entry name" value="METHIONINE AMINOPEPTIDASE 1D, MITOCHONDRIAL"/>
    <property type="match status" value="1"/>
</dbReference>
<evidence type="ECO:0000313" key="6">
    <source>
        <dbReference type="EMBL" id="EJX09898.1"/>
    </source>
</evidence>
<dbReference type="EMBL" id="AMCI01000296">
    <property type="protein sequence ID" value="EJX09898.1"/>
    <property type="molecule type" value="Genomic_DNA"/>
</dbReference>
<keyword evidence="1 6" id="KW-0031">Aminopeptidase</keyword>
<reference evidence="6" key="1">
    <citation type="journal article" date="2012" name="PLoS ONE">
        <title>Gene sets for utilization of primary and secondary nutrition supplies in the distal gut of endangered iberian lynx.</title>
        <authorList>
            <person name="Alcaide M."/>
            <person name="Messina E."/>
            <person name="Richter M."/>
            <person name="Bargiela R."/>
            <person name="Peplies J."/>
            <person name="Huws S.A."/>
            <person name="Newbold C.J."/>
            <person name="Golyshin P.N."/>
            <person name="Simon M.A."/>
            <person name="Lopez G."/>
            <person name="Yakimov M.M."/>
            <person name="Ferrer M."/>
        </authorList>
    </citation>
    <scope>NUCLEOTIDE SEQUENCE</scope>
</reference>
<dbReference type="AlphaFoldDB" id="J9H232"/>
<evidence type="ECO:0000259" key="5">
    <source>
        <dbReference type="Pfam" id="PF00557"/>
    </source>
</evidence>
<evidence type="ECO:0000256" key="2">
    <source>
        <dbReference type="ARBA" id="ARBA00022670"/>
    </source>
</evidence>
<protein>
    <submittedName>
        <fullName evidence="6">Methionine aminopeptidase, type I</fullName>
    </submittedName>
</protein>
<dbReference type="GO" id="GO:0070006">
    <property type="term" value="F:metalloaminopeptidase activity"/>
    <property type="evidence" value="ECO:0007669"/>
    <property type="project" value="InterPro"/>
</dbReference>
<gene>
    <name evidence="6" type="ORF">EVA_02005</name>
</gene>
<comment type="caution">
    <text evidence="6">The sequence shown here is derived from an EMBL/GenBank/DDBJ whole genome shotgun (WGS) entry which is preliminary data.</text>
</comment>
<dbReference type="InterPro" id="IPR002467">
    <property type="entry name" value="Pept_M24A_MAP1"/>
</dbReference>
<organism evidence="6">
    <name type="scientific">gut metagenome</name>
    <dbReference type="NCBI Taxonomy" id="749906"/>
    <lineage>
        <taxon>unclassified sequences</taxon>
        <taxon>metagenomes</taxon>
        <taxon>organismal metagenomes</taxon>
    </lineage>
</organism>
<evidence type="ECO:0000256" key="3">
    <source>
        <dbReference type="ARBA" id="ARBA00022723"/>
    </source>
</evidence>
<keyword evidence="2" id="KW-0645">Protease</keyword>
<dbReference type="GO" id="GO:0006508">
    <property type="term" value="P:proteolysis"/>
    <property type="evidence" value="ECO:0007669"/>
    <property type="project" value="UniProtKB-KW"/>
</dbReference>
<dbReference type="PANTHER" id="PTHR43330">
    <property type="entry name" value="METHIONINE AMINOPEPTIDASE"/>
    <property type="match status" value="1"/>
</dbReference>
<dbReference type="PRINTS" id="PR00599">
    <property type="entry name" value="MAPEPTIDASE"/>
</dbReference>
<dbReference type="InterPro" id="IPR000994">
    <property type="entry name" value="Pept_M24"/>
</dbReference>
<proteinExistence type="inferred from homology"/>
<evidence type="ECO:0000256" key="1">
    <source>
        <dbReference type="ARBA" id="ARBA00022438"/>
    </source>
</evidence>
<dbReference type="NCBIfam" id="TIGR00500">
    <property type="entry name" value="met_pdase_I"/>
    <property type="match status" value="1"/>
</dbReference>
<keyword evidence="4" id="KW-0378">Hydrolase</keyword>
<dbReference type="SUPFAM" id="SSF55920">
    <property type="entry name" value="Creatinase/aminopeptidase"/>
    <property type="match status" value="1"/>
</dbReference>
<dbReference type="InterPro" id="IPR036005">
    <property type="entry name" value="Creatinase/aminopeptidase-like"/>
</dbReference>
<sequence length="284" mass="31798">MRRKKINWRVPKGEELTELDKRVLYYQDRGYLVPTRELIKTPEQIEGIRRSGIINTGVLDLVAQEIHAGMSTLEIDKLVYEYTLDHGATPATLGYEGFPKSCCTSINEVVCHGIPNEFEILEEGDIINVDCTTILNGYYADASRMFVIGETTPKKQKLVDVAKECLEIGMQAAQPFGFVGDIGHAVEKHAKKNGFSVVRDLCGHGVGVEFHEEPDVEHFGKKGTGMLLVPGMVFTIEPMINMGTHEVFIDEEDGWTVVTEDEEPSAQWEHTFVMTESGLEILTY</sequence>
<dbReference type="NCBIfam" id="NF008970">
    <property type="entry name" value="PRK12318.1"/>
    <property type="match status" value="1"/>
</dbReference>
<accession>J9H232</accession>
<evidence type="ECO:0000256" key="4">
    <source>
        <dbReference type="ARBA" id="ARBA00022801"/>
    </source>
</evidence>
<dbReference type="InterPro" id="IPR001714">
    <property type="entry name" value="Pept_M24_MAP"/>
</dbReference>
<dbReference type="Pfam" id="PF00557">
    <property type="entry name" value="Peptidase_M24"/>
    <property type="match status" value="1"/>
</dbReference>
<feature type="domain" description="Peptidase M24" evidence="5">
    <location>
        <begin position="46"/>
        <end position="276"/>
    </location>
</feature>
<dbReference type="GO" id="GO:0046872">
    <property type="term" value="F:metal ion binding"/>
    <property type="evidence" value="ECO:0007669"/>
    <property type="project" value="UniProtKB-KW"/>
</dbReference>